<dbReference type="EMBL" id="CP128400">
    <property type="protein sequence ID" value="WJW68296.1"/>
    <property type="molecule type" value="Genomic_DNA"/>
</dbReference>
<evidence type="ECO:0000313" key="1">
    <source>
        <dbReference type="EMBL" id="NWJ48362.1"/>
    </source>
</evidence>
<organism evidence="1 3">
    <name type="scientific">Candidatus Chlorohelix allophototropha</name>
    <dbReference type="NCBI Taxonomy" id="3003348"/>
    <lineage>
        <taxon>Bacteria</taxon>
        <taxon>Bacillati</taxon>
        <taxon>Chloroflexota</taxon>
        <taxon>Chloroflexia</taxon>
        <taxon>Candidatus Chloroheliales</taxon>
        <taxon>Candidatus Chloroheliaceae</taxon>
        <taxon>Candidatus Chlorohelix</taxon>
    </lineage>
</organism>
<dbReference type="RefSeq" id="WP_341470200.1">
    <property type="nucleotide sequence ID" value="NZ_CP128400.1"/>
</dbReference>
<evidence type="ECO:0000313" key="2">
    <source>
        <dbReference type="EMBL" id="WJW68296.1"/>
    </source>
</evidence>
<evidence type="ECO:0000313" key="3">
    <source>
        <dbReference type="Proteomes" id="UP000521676"/>
    </source>
</evidence>
<dbReference type="Proteomes" id="UP001431572">
    <property type="component" value="Chromosome 2"/>
</dbReference>
<reference evidence="2" key="2">
    <citation type="journal article" date="2024" name="Nature">
        <title>Anoxygenic phototroph of the Chloroflexota uses a type I reaction centre.</title>
        <authorList>
            <person name="Tsuji J.M."/>
            <person name="Shaw N.A."/>
            <person name="Nagashima S."/>
            <person name="Venkiteswaran J.J."/>
            <person name="Schiff S.L."/>
            <person name="Watanabe T."/>
            <person name="Fukui M."/>
            <person name="Hanada S."/>
            <person name="Tank M."/>
            <person name="Neufeld J.D."/>
        </authorList>
    </citation>
    <scope>NUCLEOTIDE SEQUENCE</scope>
    <source>
        <strain evidence="2">L227-S17</strain>
    </source>
</reference>
<sequence length="80" mass="9519">MAIVILHVLNQDAIVGEMEKLPDPKDSFVSISNPRKMDNRPVTFIDKRARVIMFPWNQIFFIEVMESEEEKRDTLNIWRE</sequence>
<protein>
    <submittedName>
        <fullName evidence="1">Uncharacterized protein</fullName>
    </submittedName>
</protein>
<accession>A0A8T7M8T1</accession>
<keyword evidence="4" id="KW-1185">Reference proteome</keyword>
<evidence type="ECO:0000313" key="4">
    <source>
        <dbReference type="Proteomes" id="UP001431572"/>
    </source>
</evidence>
<name>A0A8T7M8T1_9CHLR</name>
<dbReference type="EMBL" id="JACATZ010000003">
    <property type="protein sequence ID" value="NWJ48362.1"/>
    <property type="molecule type" value="Genomic_DNA"/>
</dbReference>
<reference evidence="1 3" key="1">
    <citation type="submission" date="2020-06" db="EMBL/GenBank/DDBJ databases">
        <title>Anoxygenic phototrophic Chloroflexota member uses a Type I reaction center.</title>
        <authorList>
            <person name="Tsuji J.M."/>
            <person name="Shaw N.A."/>
            <person name="Nagashima S."/>
            <person name="Venkiteswaran J."/>
            <person name="Schiff S.L."/>
            <person name="Hanada S."/>
            <person name="Tank M."/>
            <person name="Neufeld J.D."/>
        </authorList>
    </citation>
    <scope>NUCLEOTIDE SEQUENCE [LARGE SCALE GENOMIC DNA]</scope>
    <source>
        <strain evidence="1">L227-S17</strain>
    </source>
</reference>
<proteinExistence type="predicted"/>
<gene>
    <name evidence="1" type="ORF">HXX08_21100</name>
    <name evidence="2" type="ORF">OZ401_003904</name>
</gene>
<dbReference type="AlphaFoldDB" id="A0A8T7M8T1"/>
<dbReference type="Proteomes" id="UP000521676">
    <property type="component" value="Unassembled WGS sequence"/>
</dbReference>